<keyword evidence="2" id="KW-1185">Reference proteome</keyword>
<accession>A0ACB9R5W5</accession>
<protein>
    <submittedName>
        <fullName evidence="1">Uncharacterized protein</fullName>
    </submittedName>
</protein>
<evidence type="ECO:0000313" key="1">
    <source>
        <dbReference type="EMBL" id="KAI4374442.1"/>
    </source>
</evidence>
<comment type="caution">
    <text evidence="1">The sequence shown here is derived from an EMBL/GenBank/DDBJ whole genome shotgun (WGS) entry which is preliminary data.</text>
</comment>
<sequence>MNDSKQDVIHEIRRECSQIITFSHFIPRYVQAPLASYTQMGNSSPTGSILVTGRTRTTVHPREPHNTELAPWVAIFYSRRSTSPMT</sequence>
<proteinExistence type="predicted"/>
<organism evidence="1 2">
    <name type="scientific">Melastoma candidum</name>
    <dbReference type="NCBI Taxonomy" id="119954"/>
    <lineage>
        <taxon>Eukaryota</taxon>
        <taxon>Viridiplantae</taxon>
        <taxon>Streptophyta</taxon>
        <taxon>Embryophyta</taxon>
        <taxon>Tracheophyta</taxon>
        <taxon>Spermatophyta</taxon>
        <taxon>Magnoliopsida</taxon>
        <taxon>eudicotyledons</taxon>
        <taxon>Gunneridae</taxon>
        <taxon>Pentapetalae</taxon>
        <taxon>rosids</taxon>
        <taxon>malvids</taxon>
        <taxon>Myrtales</taxon>
        <taxon>Melastomataceae</taxon>
        <taxon>Melastomatoideae</taxon>
        <taxon>Melastomateae</taxon>
        <taxon>Melastoma</taxon>
    </lineage>
</organism>
<dbReference type="EMBL" id="CM042883">
    <property type="protein sequence ID" value="KAI4374442.1"/>
    <property type="molecule type" value="Genomic_DNA"/>
</dbReference>
<name>A0ACB9R5W5_9MYRT</name>
<dbReference type="Proteomes" id="UP001057402">
    <property type="component" value="Chromosome 4"/>
</dbReference>
<evidence type="ECO:0000313" key="2">
    <source>
        <dbReference type="Proteomes" id="UP001057402"/>
    </source>
</evidence>
<reference evidence="2" key="1">
    <citation type="journal article" date="2023" name="Front. Plant Sci.">
        <title>Chromosomal-level genome assembly of Melastoma candidum provides insights into trichome evolution.</title>
        <authorList>
            <person name="Zhong Y."/>
            <person name="Wu W."/>
            <person name="Sun C."/>
            <person name="Zou P."/>
            <person name="Liu Y."/>
            <person name="Dai S."/>
            <person name="Zhou R."/>
        </authorList>
    </citation>
    <scope>NUCLEOTIDE SEQUENCE [LARGE SCALE GENOMIC DNA]</scope>
</reference>
<gene>
    <name evidence="1" type="ORF">MLD38_012435</name>
</gene>